<dbReference type="PANTHER" id="PTHR10253">
    <property type="entry name" value="POLYCOMB PROTEIN"/>
    <property type="match status" value="1"/>
</dbReference>
<comment type="similarity">
    <text evidence="1">Belongs to the WD repeat ESC family.</text>
</comment>
<dbReference type="Gene3D" id="2.130.10.10">
    <property type="entry name" value="YVTN repeat-like/Quinoprotein amine dehydrogenase"/>
    <property type="match status" value="1"/>
</dbReference>
<dbReference type="InterPro" id="IPR015943">
    <property type="entry name" value="WD40/YVTN_repeat-like_dom_sf"/>
</dbReference>
<evidence type="ECO:0000256" key="1">
    <source>
        <dbReference type="ARBA" id="ARBA00008075"/>
    </source>
</evidence>
<evidence type="ECO:0000256" key="2">
    <source>
        <dbReference type="ARBA" id="ARBA00022574"/>
    </source>
</evidence>
<dbReference type="EMBL" id="MU250526">
    <property type="protein sequence ID" value="KAG7450573.1"/>
    <property type="molecule type" value="Genomic_DNA"/>
</dbReference>
<evidence type="ECO:0000256" key="6">
    <source>
        <dbReference type="SAM" id="MobiDB-lite"/>
    </source>
</evidence>
<dbReference type="SUPFAM" id="SSF50978">
    <property type="entry name" value="WD40 repeat-like"/>
    <property type="match status" value="1"/>
</dbReference>
<evidence type="ECO:0000313" key="7">
    <source>
        <dbReference type="EMBL" id="KAG7450573.1"/>
    </source>
</evidence>
<dbReference type="SMART" id="SM00320">
    <property type="entry name" value="WD40"/>
    <property type="match status" value="2"/>
</dbReference>
<protein>
    <submittedName>
        <fullName evidence="7">WD40 repeat-like protein</fullName>
    </submittedName>
</protein>
<evidence type="ECO:0000256" key="3">
    <source>
        <dbReference type="ARBA" id="ARBA00022737"/>
    </source>
</evidence>
<name>A0A9P8AWH0_9AGAR</name>
<accession>A0A9P8AWH0</accession>
<evidence type="ECO:0000313" key="8">
    <source>
        <dbReference type="Proteomes" id="UP000812287"/>
    </source>
</evidence>
<dbReference type="GeneID" id="66101167"/>
<evidence type="ECO:0000256" key="4">
    <source>
        <dbReference type="ARBA" id="ARBA00023015"/>
    </source>
</evidence>
<organism evidence="7 8">
    <name type="scientific">Guyanagaster necrorhizus</name>
    <dbReference type="NCBI Taxonomy" id="856835"/>
    <lineage>
        <taxon>Eukaryota</taxon>
        <taxon>Fungi</taxon>
        <taxon>Dikarya</taxon>
        <taxon>Basidiomycota</taxon>
        <taxon>Agaricomycotina</taxon>
        <taxon>Agaricomycetes</taxon>
        <taxon>Agaricomycetidae</taxon>
        <taxon>Agaricales</taxon>
        <taxon>Marasmiineae</taxon>
        <taxon>Physalacriaceae</taxon>
        <taxon>Guyanagaster</taxon>
    </lineage>
</organism>
<feature type="region of interest" description="Disordered" evidence="6">
    <location>
        <begin position="87"/>
        <end position="116"/>
    </location>
</feature>
<proteinExistence type="inferred from homology"/>
<dbReference type="InterPro" id="IPR001680">
    <property type="entry name" value="WD40_rpt"/>
</dbReference>
<dbReference type="OrthoDB" id="7318948at2759"/>
<dbReference type="AlphaFoldDB" id="A0A9P8AWH0"/>
<dbReference type="RefSeq" id="XP_043044073.1">
    <property type="nucleotide sequence ID" value="XM_043178873.1"/>
</dbReference>
<evidence type="ECO:0000256" key="5">
    <source>
        <dbReference type="ARBA" id="ARBA00023163"/>
    </source>
</evidence>
<dbReference type="Proteomes" id="UP000812287">
    <property type="component" value="Unassembled WGS sequence"/>
</dbReference>
<keyword evidence="4" id="KW-0805">Transcription regulation</keyword>
<dbReference type="InterPro" id="IPR036322">
    <property type="entry name" value="WD40_repeat_dom_sf"/>
</dbReference>
<keyword evidence="2" id="KW-0853">WD repeat</keyword>
<sequence length="430" mass="48320">MLTVRALATDVVNVAWALSSDKWLDPLVILSYLGLVFIYDVKKHQIVSQLRGHGAPITSVAVHPKLPHLFCTTSRDFSTRVYDLTLKPKQRPSNPHWPPNKQPSLAGPAHGLDMSQAEGPADGIGRCVLVLMGGRSGGHQGEVLGADFHPRQPLLATCGASPRSLVMDRFIKIWHLPPQLVRHKTSKNSVPLLRQDKPLFSSSRLHKSRVISVSWLEDDMLISHCAPAMMRVYPAAIGNKTTYNEPGTIVLWRWLSLNRFFPATKPPDQEVLRGCASDYQQSASFKILSVYSITECLELYNPPRLSIFRSEKHSPFVLFTRPKSNTITMYNVSHFDPRNVPPYTWDEDEVAELTERMQLTDEDVIARRVKEQPPGPEGWEVMLQECNRTVPGVVNDMKETLVSCSMGFGGRVIVGTGSLGSIWIWRRNHF</sequence>
<keyword evidence="3" id="KW-0677">Repeat</keyword>
<reference evidence="7" key="1">
    <citation type="submission" date="2020-11" db="EMBL/GenBank/DDBJ databases">
        <title>Adaptations for nitrogen fixation in a non-lichenized fungal sporocarp promotes dispersal by wood-feeding termites.</title>
        <authorList>
            <consortium name="DOE Joint Genome Institute"/>
            <person name="Koch R.A."/>
            <person name="Yoon G."/>
            <person name="Arayal U."/>
            <person name="Lail K."/>
            <person name="Amirebrahimi M."/>
            <person name="Labutti K."/>
            <person name="Lipzen A."/>
            <person name="Riley R."/>
            <person name="Barry K."/>
            <person name="Henrissat B."/>
            <person name="Grigoriev I.V."/>
            <person name="Herr J.R."/>
            <person name="Aime M.C."/>
        </authorList>
    </citation>
    <scope>NUCLEOTIDE SEQUENCE</scope>
    <source>
        <strain evidence="7">MCA 3950</strain>
    </source>
</reference>
<dbReference type="Pfam" id="PF00400">
    <property type="entry name" value="WD40"/>
    <property type="match status" value="2"/>
</dbReference>
<gene>
    <name evidence="7" type="ORF">BT62DRAFT_1072628</name>
</gene>
<comment type="caution">
    <text evidence="7">The sequence shown here is derived from an EMBL/GenBank/DDBJ whole genome shotgun (WGS) entry which is preliminary data.</text>
</comment>
<dbReference type="InterPro" id="IPR051243">
    <property type="entry name" value="PcG_WD-repeat"/>
</dbReference>
<keyword evidence="5" id="KW-0804">Transcription</keyword>
<keyword evidence="8" id="KW-1185">Reference proteome</keyword>